<accession>A0A5N6KP90</accession>
<dbReference type="InterPro" id="IPR038869">
    <property type="entry name" value="DLT1"/>
</dbReference>
<organism evidence="10 11">
    <name type="scientific">Carpinus fangiana</name>
    <dbReference type="NCBI Taxonomy" id="176857"/>
    <lineage>
        <taxon>Eukaryota</taxon>
        <taxon>Viridiplantae</taxon>
        <taxon>Streptophyta</taxon>
        <taxon>Embryophyta</taxon>
        <taxon>Tracheophyta</taxon>
        <taxon>Spermatophyta</taxon>
        <taxon>Magnoliopsida</taxon>
        <taxon>eudicotyledons</taxon>
        <taxon>Gunneridae</taxon>
        <taxon>Pentapetalae</taxon>
        <taxon>rosids</taxon>
        <taxon>fabids</taxon>
        <taxon>Fagales</taxon>
        <taxon>Betulaceae</taxon>
        <taxon>Carpinus</taxon>
    </lineage>
</organism>
<feature type="region of interest" description="Disordered" evidence="8">
    <location>
        <begin position="128"/>
        <end position="148"/>
    </location>
</feature>
<dbReference type="PANTHER" id="PTHR40021">
    <property type="entry name" value="DEFECT AT LOW TEMPERATURE PROTEIN 1"/>
    <property type="match status" value="1"/>
</dbReference>
<proteinExistence type="inferred from homology"/>
<comment type="similarity">
    <text evidence="3">Belongs to the DLT1 family.</text>
</comment>
<protein>
    <recommendedName>
        <fullName evidence="4">Defect at low temperature protein 1</fullName>
    </recommendedName>
</protein>
<dbReference type="Proteomes" id="UP000327013">
    <property type="component" value="Unassembled WGS sequence"/>
</dbReference>
<gene>
    <name evidence="10" type="ORF">FH972_021198</name>
</gene>
<dbReference type="EMBL" id="VIBQ01000009">
    <property type="protein sequence ID" value="KAB8336890.1"/>
    <property type="molecule type" value="Genomic_DNA"/>
</dbReference>
<keyword evidence="7 9" id="KW-0472">Membrane</keyword>
<evidence type="ECO:0000256" key="5">
    <source>
        <dbReference type="ARBA" id="ARBA00022692"/>
    </source>
</evidence>
<evidence type="ECO:0000313" key="10">
    <source>
        <dbReference type="EMBL" id="KAB8336890.1"/>
    </source>
</evidence>
<evidence type="ECO:0000256" key="3">
    <source>
        <dbReference type="ARBA" id="ARBA00005550"/>
    </source>
</evidence>
<evidence type="ECO:0000256" key="7">
    <source>
        <dbReference type="ARBA" id="ARBA00023136"/>
    </source>
</evidence>
<keyword evidence="11" id="KW-1185">Reference proteome</keyword>
<comment type="function">
    <text evidence="1">Required for growth under high-pressure and low-temperature conditions.</text>
</comment>
<evidence type="ECO:0000256" key="4">
    <source>
        <dbReference type="ARBA" id="ARBA00021353"/>
    </source>
</evidence>
<dbReference type="PANTHER" id="PTHR40021:SF1">
    <property type="entry name" value="DEFECT AT LOW TEMPERATURE PROTEIN 1"/>
    <property type="match status" value="1"/>
</dbReference>
<dbReference type="GO" id="GO:0016020">
    <property type="term" value="C:membrane"/>
    <property type="evidence" value="ECO:0007669"/>
    <property type="project" value="UniProtKB-SubCell"/>
</dbReference>
<feature type="transmembrane region" description="Helical" evidence="9">
    <location>
        <begin position="55"/>
        <end position="74"/>
    </location>
</feature>
<dbReference type="AlphaFoldDB" id="A0A5N6KP90"/>
<evidence type="ECO:0000256" key="2">
    <source>
        <dbReference type="ARBA" id="ARBA00004370"/>
    </source>
</evidence>
<name>A0A5N6KP90_9ROSI</name>
<sequence length="354" mass="38899">MKYVNMNARAWGALLFNFIYRFAYTALLILCVLLLAITPVDHIYQTFANDRLGNIFVVGGTVVVTFLLALFIYFSRLYTNRTILASIPKPYIPVEQGEVIQKVHKVITKNRQRSAIIAWDSRPRDLRAEFSDDEDSETSPALRRDSKRTIFPVSAKSPPWGTISHPGWSNPSNSDIPSIQFDSVVGELPHLIEAKAVSLAPPDPAFVRPSRAGGFIELEGAPPDARVVAMLQRPPTMGLRDYMLHLNTFGLVDPPALAGPFLAQYEYARFSGHALTEDEFRKLMDAFSDILAGMVEPDVVALEEALSQGSTNTAISGSSASSLRSTGIARRPISSLSASTSRSSFRSVIRHSAA</sequence>
<evidence type="ECO:0000313" key="11">
    <source>
        <dbReference type="Proteomes" id="UP000327013"/>
    </source>
</evidence>
<evidence type="ECO:0000256" key="1">
    <source>
        <dbReference type="ARBA" id="ARBA00002489"/>
    </source>
</evidence>
<evidence type="ECO:0000256" key="8">
    <source>
        <dbReference type="SAM" id="MobiDB-lite"/>
    </source>
</evidence>
<evidence type="ECO:0000256" key="9">
    <source>
        <dbReference type="SAM" id="Phobius"/>
    </source>
</evidence>
<keyword evidence="5 9" id="KW-0812">Transmembrane</keyword>
<feature type="transmembrane region" description="Helical" evidence="9">
    <location>
        <begin position="12"/>
        <end position="35"/>
    </location>
</feature>
<keyword evidence="6 9" id="KW-1133">Transmembrane helix</keyword>
<evidence type="ECO:0000256" key="6">
    <source>
        <dbReference type="ARBA" id="ARBA00022989"/>
    </source>
</evidence>
<comment type="caution">
    <text evidence="10">The sequence shown here is derived from an EMBL/GenBank/DDBJ whole genome shotgun (WGS) entry which is preliminary data.</text>
</comment>
<dbReference type="OrthoDB" id="4096362at2759"/>
<comment type="subcellular location">
    <subcellularLocation>
        <location evidence="2">Membrane</location>
    </subcellularLocation>
</comment>
<reference evidence="10 11" key="1">
    <citation type="submission" date="2019-06" db="EMBL/GenBank/DDBJ databases">
        <title>A chromosomal-level reference genome of Carpinus fangiana (Coryloideae, Betulaceae).</title>
        <authorList>
            <person name="Yang X."/>
            <person name="Wang Z."/>
            <person name="Zhang L."/>
            <person name="Hao G."/>
            <person name="Liu J."/>
            <person name="Yang Y."/>
        </authorList>
    </citation>
    <scope>NUCLEOTIDE SEQUENCE [LARGE SCALE GENOMIC DNA]</scope>
    <source>
        <strain evidence="10">Cfa_2016G</strain>
        <tissue evidence="10">Leaf</tissue>
    </source>
</reference>